<dbReference type="GO" id="GO:0003677">
    <property type="term" value="F:DNA binding"/>
    <property type="evidence" value="ECO:0007669"/>
    <property type="project" value="InterPro"/>
</dbReference>
<keyword evidence="1" id="KW-0233">DNA recombination</keyword>
<protein>
    <recommendedName>
        <fullName evidence="2">Tyr recombinase domain-containing protein</fullName>
    </recommendedName>
</protein>
<evidence type="ECO:0000259" key="2">
    <source>
        <dbReference type="PROSITE" id="PS51898"/>
    </source>
</evidence>
<dbReference type="AlphaFoldDB" id="A0A133V6X8"/>
<gene>
    <name evidence="3" type="ORF">AKJ43_02280</name>
</gene>
<sequence>MERDEEKNISDPSKQNRTKSLVLDFRKYLEKEGYVPSSINTFDGAIRGFYSSILGKERMINVGNYKYHHKTVRKDLIPTIDELREMLEVCNLKEKFRIIFVTQTGMRISDALNLKVGDIKRELDRGRSPLAIKYVLEKEGETVGERITFLASDGVEILKKYLSWREKKGENLTEDSLYFCGK</sequence>
<dbReference type="EMBL" id="LHXX01000022">
    <property type="protein sequence ID" value="KXB02191.1"/>
    <property type="molecule type" value="Genomic_DNA"/>
</dbReference>
<dbReference type="PROSITE" id="PS51898">
    <property type="entry name" value="TYR_RECOMBINASE"/>
    <property type="match status" value="1"/>
</dbReference>
<dbReference type="InterPro" id="IPR002104">
    <property type="entry name" value="Integrase_catalytic"/>
</dbReference>
<evidence type="ECO:0000313" key="4">
    <source>
        <dbReference type="Proteomes" id="UP000070400"/>
    </source>
</evidence>
<dbReference type="Gene3D" id="1.10.443.10">
    <property type="entry name" value="Intergrase catalytic core"/>
    <property type="match status" value="1"/>
</dbReference>
<accession>A0A133V6X8</accession>
<proteinExistence type="predicted"/>
<organism evidence="3 4">
    <name type="scientific">candidate division MSBL1 archaeon SCGC-AAA261D19</name>
    <dbReference type="NCBI Taxonomy" id="1698273"/>
    <lineage>
        <taxon>Archaea</taxon>
        <taxon>Methanobacteriati</taxon>
        <taxon>Methanobacteriota</taxon>
        <taxon>candidate division MSBL1</taxon>
    </lineage>
</organism>
<reference evidence="3 4" key="1">
    <citation type="journal article" date="2016" name="Sci. Rep.">
        <title>Metabolic traits of an uncultured archaeal lineage -MSBL1- from brine pools of the Red Sea.</title>
        <authorList>
            <person name="Mwirichia R."/>
            <person name="Alam I."/>
            <person name="Rashid M."/>
            <person name="Vinu M."/>
            <person name="Ba-Alawi W."/>
            <person name="Anthony Kamau A."/>
            <person name="Kamanda Ngugi D."/>
            <person name="Goker M."/>
            <person name="Klenk H.P."/>
            <person name="Bajic V."/>
            <person name="Stingl U."/>
        </authorList>
    </citation>
    <scope>NUCLEOTIDE SEQUENCE [LARGE SCALE GENOMIC DNA]</scope>
    <source>
        <strain evidence="3">SCGC-AAA261D19</strain>
    </source>
</reference>
<keyword evidence="4" id="KW-1185">Reference proteome</keyword>
<dbReference type="SUPFAM" id="SSF56349">
    <property type="entry name" value="DNA breaking-rejoining enzymes"/>
    <property type="match status" value="1"/>
</dbReference>
<name>A0A133V6X8_9EURY</name>
<evidence type="ECO:0000256" key="1">
    <source>
        <dbReference type="ARBA" id="ARBA00023172"/>
    </source>
</evidence>
<comment type="caution">
    <text evidence="3">The sequence shown here is derived from an EMBL/GenBank/DDBJ whole genome shotgun (WGS) entry which is preliminary data.</text>
</comment>
<dbReference type="InterPro" id="IPR013762">
    <property type="entry name" value="Integrase-like_cat_sf"/>
</dbReference>
<dbReference type="GO" id="GO:0006310">
    <property type="term" value="P:DNA recombination"/>
    <property type="evidence" value="ECO:0007669"/>
    <property type="project" value="UniProtKB-KW"/>
</dbReference>
<dbReference type="InterPro" id="IPR011010">
    <property type="entry name" value="DNA_brk_join_enz"/>
</dbReference>
<dbReference type="Proteomes" id="UP000070400">
    <property type="component" value="Unassembled WGS sequence"/>
</dbReference>
<dbReference type="GO" id="GO:0015074">
    <property type="term" value="P:DNA integration"/>
    <property type="evidence" value="ECO:0007669"/>
    <property type="project" value="InterPro"/>
</dbReference>
<evidence type="ECO:0000313" key="3">
    <source>
        <dbReference type="EMBL" id="KXB02191.1"/>
    </source>
</evidence>
<feature type="domain" description="Tyr recombinase" evidence="2">
    <location>
        <begin position="73"/>
        <end position="182"/>
    </location>
</feature>